<feature type="compositionally biased region" description="Basic and acidic residues" evidence="10">
    <location>
        <begin position="389"/>
        <end position="405"/>
    </location>
</feature>
<keyword evidence="3" id="KW-0723">Serine/threonine-protein kinase</keyword>
<dbReference type="Gene3D" id="1.10.510.10">
    <property type="entry name" value="Transferase(Phosphotransferase) domain 1"/>
    <property type="match status" value="1"/>
</dbReference>
<comment type="catalytic activity">
    <reaction evidence="8">
        <text>L-threonyl-[protein] + ATP = O-phospho-L-threonyl-[protein] + ADP + H(+)</text>
        <dbReference type="Rhea" id="RHEA:46608"/>
        <dbReference type="Rhea" id="RHEA-COMP:11060"/>
        <dbReference type="Rhea" id="RHEA-COMP:11605"/>
        <dbReference type="ChEBI" id="CHEBI:15378"/>
        <dbReference type="ChEBI" id="CHEBI:30013"/>
        <dbReference type="ChEBI" id="CHEBI:30616"/>
        <dbReference type="ChEBI" id="CHEBI:61977"/>
        <dbReference type="ChEBI" id="CHEBI:456216"/>
        <dbReference type="EC" id="2.7.11.1"/>
    </reaction>
</comment>
<evidence type="ECO:0000256" key="2">
    <source>
        <dbReference type="ARBA" id="ARBA00012513"/>
    </source>
</evidence>
<evidence type="ECO:0000256" key="9">
    <source>
        <dbReference type="ARBA" id="ARBA00048679"/>
    </source>
</evidence>
<evidence type="ECO:0000313" key="12">
    <source>
        <dbReference type="EMBL" id="KAG8444818.1"/>
    </source>
</evidence>
<dbReference type="PANTHER" id="PTHR24346">
    <property type="entry name" value="MAP/MICROTUBULE AFFINITY-REGULATING KINASE"/>
    <property type="match status" value="1"/>
</dbReference>
<keyword evidence="13" id="KW-1185">Reference proteome</keyword>
<name>A0A8T2JM62_9PIPI</name>
<dbReference type="GO" id="GO:0005524">
    <property type="term" value="F:ATP binding"/>
    <property type="evidence" value="ECO:0007669"/>
    <property type="project" value="UniProtKB-KW"/>
</dbReference>
<dbReference type="InterPro" id="IPR008271">
    <property type="entry name" value="Ser/Thr_kinase_AS"/>
</dbReference>
<evidence type="ECO:0000256" key="7">
    <source>
        <dbReference type="ARBA" id="ARBA00022840"/>
    </source>
</evidence>
<evidence type="ECO:0000256" key="1">
    <source>
        <dbReference type="ARBA" id="ARBA00006234"/>
    </source>
</evidence>
<accession>A0A8T2JM62</accession>
<keyword evidence="5" id="KW-0547">Nucleotide-binding</keyword>
<feature type="compositionally biased region" description="Basic and acidic residues" evidence="10">
    <location>
        <begin position="417"/>
        <end position="426"/>
    </location>
</feature>
<sequence>MPQETVKSFPHTKRVGNYLVGKMINKGSFAKVMEGLHIPTGQKVAMKVIDKKKAKQDSYVLKNMKREPRIHQMIKHPNIVQLYETLETENSYYMVMELCLGGDLMDRICDKKKLEERDVRRYTRQILSSVEHLHRHGIVHRDLKIENFLLDESNNIKIVDFGLSNTIRIEGLSQELLNTQCGSPAYAAPELLANKKYSMKVDVWSIGVSMFAMLTGTLPFTVEPFNIKQLHLKMVNGEISPIPPDISAGAVHFIHILLEPDPDKRPTVKEAMEDKWLNEGYIRKPLNTLLFKNRLRPDELNPTVLSYMSESMDINISEIINILVNNRPSPVTASYYLLHKKLMKYQKENKIRKEKSSEKSNFPAALLWVEPTDANISTKKIPLQNETAAQKHDNSQMKKVKDETHNPSQTEETNLPNERKEFTKERSRVVHCPIQEEEIAIILDNQENVPEAAQFTGREVVFLEPPNSSTQPEFNLNVRQSSTNSKLLRTINNDKSNETEKYNTFVDENNLIDQIQPTVNMDVGRLYTGKIHSKPLNKFIQTPHSPKSGAQLRELLKSVDDNIPTAYNQQQDRERINLVMIETSNHSPLPRLRQPAYRDTFTKRISWVSGTHYAKSGSPPFVINGSRPPVFPMSRQHTIMVKTLRQSREKSQIPLDNSRIKRNIIQLKQTHKQTELNLPLLLPSYQKKSDKKNDILRLEFL</sequence>
<dbReference type="PANTHER" id="PTHR24346:SF101">
    <property type="entry name" value="PROTEIN KINASE DOMAIN-CONTAINING PROTEIN"/>
    <property type="match status" value="1"/>
</dbReference>
<proteinExistence type="inferred from homology"/>
<dbReference type="FunFam" id="1.10.510.10:FF:000391">
    <property type="entry name" value="Hormonally up-regulated neu tumor-associated kinase"/>
    <property type="match status" value="1"/>
</dbReference>
<keyword evidence="4" id="KW-0808">Transferase</keyword>
<protein>
    <recommendedName>
        <fullName evidence="2">non-specific serine/threonine protein kinase</fullName>
        <ecNumber evidence="2">2.7.11.1</ecNumber>
    </recommendedName>
</protein>
<dbReference type="InterPro" id="IPR011009">
    <property type="entry name" value="Kinase-like_dom_sf"/>
</dbReference>
<keyword evidence="6" id="KW-0418">Kinase</keyword>
<reference evidence="12" key="1">
    <citation type="thesis" date="2020" institute="ProQuest LLC" country="789 East Eisenhower Parkway, Ann Arbor, MI, USA">
        <title>Comparative Genomics and Chromosome Evolution.</title>
        <authorList>
            <person name="Mudd A.B."/>
        </authorList>
    </citation>
    <scope>NUCLEOTIDE SEQUENCE</scope>
    <source>
        <strain evidence="12">Female2</strain>
        <tissue evidence="12">Blood</tissue>
    </source>
</reference>
<gene>
    <name evidence="12" type="ORF">GDO86_009828</name>
</gene>
<evidence type="ECO:0000256" key="3">
    <source>
        <dbReference type="ARBA" id="ARBA00022527"/>
    </source>
</evidence>
<comment type="catalytic activity">
    <reaction evidence="9">
        <text>L-seryl-[protein] + ATP = O-phospho-L-seryl-[protein] + ADP + H(+)</text>
        <dbReference type="Rhea" id="RHEA:17989"/>
        <dbReference type="Rhea" id="RHEA-COMP:9863"/>
        <dbReference type="Rhea" id="RHEA-COMP:11604"/>
        <dbReference type="ChEBI" id="CHEBI:15378"/>
        <dbReference type="ChEBI" id="CHEBI:29999"/>
        <dbReference type="ChEBI" id="CHEBI:30616"/>
        <dbReference type="ChEBI" id="CHEBI:83421"/>
        <dbReference type="ChEBI" id="CHEBI:456216"/>
        <dbReference type="EC" id="2.7.11.1"/>
    </reaction>
</comment>
<feature type="region of interest" description="Disordered" evidence="10">
    <location>
        <begin position="379"/>
        <end position="426"/>
    </location>
</feature>
<dbReference type="EC" id="2.7.11.1" evidence="2"/>
<dbReference type="PROSITE" id="PS00108">
    <property type="entry name" value="PROTEIN_KINASE_ST"/>
    <property type="match status" value="1"/>
</dbReference>
<dbReference type="GO" id="GO:0005737">
    <property type="term" value="C:cytoplasm"/>
    <property type="evidence" value="ECO:0007669"/>
    <property type="project" value="TreeGrafter"/>
</dbReference>
<dbReference type="AlphaFoldDB" id="A0A8T2JM62"/>
<feature type="domain" description="Protein kinase" evidence="11">
    <location>
        <begin position="18"/>
        <end position="277"/>
    </location>
</feature>
<dbReference type="InterPro" id="IPR000719">
    <property type="entry name" value="Prot_kinase_dom"/>
</dbReference>
<evidence type="ECO:0000256" key="4">
    <source>
        <dbReference type="ARBA" id="ARBA00022679"/>
    </source>
</evidence>
<dbReference type="Pfam" id="PF00069">
    <property type="entry name" value="Pkinase"/>
    <property type="match status" value="1"/>
</dbReference>
<dbReference type="OrthoDB" id="193931at2759"/>
<dbReference type="SMART" id="SM00220">
    <property type="entry name" value="S_TKc"/>
    <property type="match status" value="1"/>
</dbReference>
<dbReference type="GO" id="GO:0004674">
    <property type="term" value="F:protein serine/threonine kinase activity"/>
    <property type="evidence" value="ECO:0007669"/>
    <property type="project" value="UniProtKB-KW"/>
</dbReference>
<evidence type="ECO:0000256" key="5">
    <source>
        <dbReference type="ARBA" id="ARBA00022741"/>
    </source>
</evidence>
<evidence type="ECO:0000256" key="6">
    <source>
        <dbReference type="ARBA" id="ARBA00022777"/>
    </source>
</evidence>
<feature type="compositionally biased region" description="Polar residues" evidence="10">
    <location>
        <begin position="379"/>
        <end position="388"/>
    </location>
</feature>
<comment type="caution">
    <text evidence="12">The sequence shown here is derived from an EMBL/GenBank/DDBJ whole genome shotgun (WGS) entry which is preliminary data.</text>
</comment>
<evidence type="ECO:0000313" key="13">
    <source>
        <dbReference type="Proteomes" id="UP000812440"/>
    </source>
</evidence>
<dbReference type="PROSITE" id="PS50011">
    <property type="entry name" value="PROTEIN_KINASE_DOM"/>
    <property type="match status" value="1"/>
</dbReference>
<organism evidence="12 13">
    <name type="scientific">Hymenochirus boettgeri</name>
    <name type="common">Congo dwarf clawed frog</name>
    <dbReference type="NCBI Taxonomy" id="247094"/>
    <lineage>
        <taxon>Eukaryota</taxon>
        <taxon>Metazoa</taxon>
        <taxon>Chordata</taxon>
        <taxon>Craniata</taxon>
        <taxon>Vertebrata</taxon>
        <taxon>Euteleostomi</taxon>
        <taxon>Amphibia</taxon>
        <taxon>Batrachia</taxon>
        <taxon>Anura</taxon>
        <taxon>Pipoidea</taxon>
        <taxon>Pipidae</taxon>
        <taxon>Pipinae</taxon>
        <taxon>Hymenochirus</taxon>
    </lineage>
</organism>
<evidence type="ECO:0000259" key="11">
    <source>
        <dbReference type="PROSITE" id="PS50011"/>
    </source>
</evidence>
<dbReference type="GO" id="GO:0035556">
    <property type="term" value="P:intracellular signal transduction"/>
    <property type="evidence" value="ECO:0007669"/>
    <property type="project" value="TreeGrafter"/>
</dbReference>
<evidence type="ECO:0000256" key="10">
    <source>
        <dbReference type="SAM" id="MobiDB-lite"/>
    </source>
</evidence>
<dbReference type="FunFam" id="3.30.200.20:FF:000003">
    <property type="entry name" value="Non-specific serine/threonine protein kinase"/>
    <property type="match status" value="1"/>
</dbReference>
<evidence type="ECO:0000256" key="8">
    <source>
        <dbReference type="ARBA" id="ARBA00047899"/>
    </source>
</evidence>
<keyword evidence="7" id="KW-0067">ATP-binding</keyword>
<feature type="compositionally biased region" description="Polar residues" evidence="10">
    <location>
        <begin position="406"/>
        <end position="416"/>
    </location>
</feature>
<dbReference type="SUPFAM" id="SSF56112">
    <property type="entry name" value="Protein kinase-like (PK-like)"/>
    <property type="match status" value="1"/>
</dbReference>
<dbReference type="EMBL" id="JAACNH010000004">
    <property type="protein sequence ID" value="KAG8444818.1"/>
    <property type="molecule type" value="Genomic_DNA"/>
</dbReference>
<comment type="similarity">
    <text evidence="1">Belongs to the protein kinase superfamily. CAMK Ser/Thr protein kinase family. SNF1 subfamily.</text>
</comment>
<dbReference type="Proteomes" id="UP000812440">
    <property type="component" value="Chromosome 5"/>
</dbReference>